<feature type="non-terminal residue" evidence="5">
    <location>
        <position position="1"/>
    </location>
</feature>
<dbReference type="InterPro" id="IPR003582">
    <property type="entry name" value="ShKT_dom"/>
</dbReference>
<evidence type="ECO:0000313" key="6">
    <source>
        <dbReference type="Proteomes" id="UP000054632"/>
    </source>
</evidence>
<evidence type="ECO:0000313" key="5">
    <source>
        <dbReference type="EMBL" id="KRZ44592.1"/>
    </source>
</evidence>
<feature type="region of interest" description="Disordered" evidence="2">
    <location>
        <begin position="91"/>
        <end position="111"/>
    </location>
</feature>
<protein>
    <recommendedName>
        <fullName evidence="3">ShKT domain-containing protein</fullName>
    </recommendedName>
</protein>
<evidence type="ECO:0000313" key="4">
    <source>
        <dbReference type="EMBL" id="KRY77537.1"/>
    </source>
</evidence>
<comment type="caution">
    <text evidence="5">The sequence shown here is derived from an EMBL/GenBank/DDBJ whole genome shotgun (WGS) entry which is preliminary data.</text>
</comment>
<organism evidence="5 7">
    <name type="scientific">Trichinella pseudospiralis</name>
    <name type="common">Parasitic roundworm</name>
    <dbReference type="NCBI Taxonomy" id="6337"/>
    <lineage>
        <taxon>Eukaryota</taxon>
        <taxon>Metazoa</taxon>
        <taxon>Ecdysozoa</taxon>
        <taxon>Nematoda</taxon>
        <taxon>Enoplea</taxon>
        <taxon>Dorylaimia</taxon>
        <taxon>Trichinellida</taxon>
        <taxon>Trichinellidae</taxon>
        <taxon>Trichinella</taxon>
    </lineage>
</organism>
<dbReference type="Proteomes" id="UP000054826">
    <property type="component" value="Unassembled WGS sequence"/>
</dbReference>
<proteinExistence type="predicted"/>
<dbReference type="EMBL" id="JYDV01000005">
    <property type="protein sequence ID" value="KRZ44592.1"/>
    <property type="molecule type" value="Genomic_DNA"/>
</dbReference>
<evidence type="ECO:0000256" key="2">
    <source>
        <dbReference type="SAM" id="MobiDB-lite"/>
    </source>
</evidence>
<accession>A0A0V1KBH7</accession>
<reference evidence="6 7" key="1">
    <citation type="submission" date="2015-01" db="EMBL/GenBank/DDBJ databases">
        <title>Evolution of Trichinella species and genotypes.</title>
        <authorList>
            <person name="Korhonen P.K."/>
            <person name="Edoardo P."/>
            <person name="Giuseppe L.R."/>
            <person name="Gasser R.B."/>
        </authorList>
    </citation>
    <scope>NUCLEOTIDE SEQUENCE [LARGE SCALE GENOMIC DNA]</scope>
    <source>
        <strain evidence="4">ISS13</strain>
        <strain evidence="5">ISS176</strain>
    </source>
</reference>
<sequence>KRCVLVCYLNCNLIRLSPLIDSDFFQAQPNSDLRMPPTGEGSDLHTSGDYISAMCIICCRSRRELCQRPDTSKACSSCDCCRQSKQSKGEAEVEETTSEAEGEKPEEREEEIRAGVVPQVPLDFLSQGAVDPAARLLHRLHYGKQSQLLQPRFCPCPTAKGNNLPILNHTDKFTNLDYNELCLYWAYTGLCNRAPYMNTMCAYSCRACC</sequence>
<dbReference type="PROSITE" id="PS51670">
    <property type="entry name" value="SHKT"/>
    <property type="match status" value="1"/>
</dbReference>
<evidence type="ECO:0000259" key="3">
    <source>
        <dbReference type="PROSITE" id="PS51670"/>
    </source>
</evidence>
<comment type="caution">
    <text evidence="1">Lacks conserved residue(s) required for the propagation of feature annotation.</text>
</comment>
<evidence type="ECO:0000313" key="7">
    <source>
        <dbReference type="Proteomes" id="UP000054826"/>
    </source>
</evidence>
<feature type="compositionally biased region" description="Basic and acidic residues" evidence="2">
    <location>
        <begin position="101"/>
        <end position="111"/>
    </location>
</feature>
<dbReference type="AlphaFoldDB" id="A0A0V1KBH7"/>
<evidence type="ECO:0000256" key="1">
    <source>
        <dbReference type="PROSITE-ProRule" id="PRU01005"/>
    </source>
</evidence>
<gene>
    <name evidence="4" type="ORF">T4A_3405</name>
    <name evidence="5" type="ORF">T4C_4740</name>
</gene>
<dbReference type="Proteomes" id="UP000054632">
    <property type="component" value="Unassembled WGS sequence"/>
</dbReference>
<dbReference type="EMBL" id="JYDR01000007">
    <property type="protein sequence ID" value="KRY77537.1"/>
    <property type="molecule type" value="Genomic_DNA"/>
</dbReference>
<name>A0A0V1KBH7_TRIPS</name>
<feature type="domain" description="ShKT" evidence="3">
    <location>
        <begin position="167"/>
        <end position="208"/>
    </location>
</feature>